<dbReference type="Pfam" id="PF13280">
    <property type="entry name" value="WYL"/>
    <property type="match status" value="1"/>
</dbReference>
<keyword evidence="2" id="KW-0804">Transcription</keyword>
<dbReference type="InterPro" id="IPR001034">
    <property type="entry name" value="DeoR_HTH"/>
</dbReference>
<keyword evidence="1" id="KW-0805">Transcription regulation</keyword>
<dbReference type="Pfam" id="PF08279">
    <property type="entry name" value="HTH_11"/>
    <property type="match status" value="1"/>
</dbReference>
<accession>A0A9X4M4G5</accession>
<proteinExistence type="predicted"/>
<name>A0A9X4M4G5_9ACTN</name>
<dbReference type="PANTHER" id="PTHR34580:SF3">
    <property type="entry name" value="PROTEIN PAFB"/>
    <property type="match status" value="1"/>
</dbReference>
<dbReference type="PANTHER" id="PTHR34580">
    <property type="match status" value="1"/>
</dbReference>
<evidence type="ECO:0000256" key="1">
    <source>
        <dbReference type="ARBA" id="ARBA00023015"/>
    </source>
</evidence>
<dbReference type="InterPro" id="IPR051534">
    <property type="entry name" value="CBASS_pafABC_assoc_protein"/>
</dbReference>
<dbReference type="InterPro" id="IPR026881">
    <property type="entry name" value="WYL_dom"/>
</dbReference>
<dbReference type="Proteomes" id="UP001152755">
    <property type="component" value="Unassembled WGS sequence"/>
</dbReference>
<evidence type="ECO:0000313" key="5">
    <source>
        <dbReference type="Proteomes" id="UP001152755"/>
    </source>
</evidence>
<dbReference type="PROSITE" id="PS51000">
    <property type="entry name" value="HTH_DEOR_2"/>
    <property type="match status" value="1"/>
</dbReference>
<gene>
    <name evidence="4" type="ORF">NVS88_19105</name>
</gene>
<dbReference type="EMBL" id="JANRHA010000015">
    <property type="protein sequence ID" value="MDG3016664.1"/>
    <property type="molecule type" value="Genomic_DNA"/>
</dbReference>
<organism evidence="4 5">
    <name type="scientific">Speluncibacter jeojiensis</name>
    <dbReference type="NCBI Taxonomy" id="2710754"/>
    <lineage>
        <taxon>Bacteria</taxon>
        <taxon>Bacillati</taxon>
        <taxon>Actinomycetota</taxon>
        <taxon>Actinomycetes</taxon>
        <taxon>Mycobacteriales</taxon>
        <taxon>Speluncibacteraceae</taxon>
        <taxon>Speluncibacter</taxon>
    </lineage>
</organism>
<evidence type="ECO:0000256" key="2">
    <source>
        <dbReference type="ARBA" id="ARBA00023163"/>
    </source>
</evidence>
<protein>
    <submittedName>
        <fullName evidence="4">WYL domain-containing protein</fullName>
    </submittedName>
</protein>
<dbReference type="SUPFAM" id="SSF46785">
    <property type="entry name" value="Winged helix' DNA-binding domain"/>
    <property type="match status" value="1"/>
</dbReference>
<sequence>MGDTTKRMLDLLGALRDGDGVAGAELVARLGVSAQTVQRDIERLRSYGYGVDAGHGRRARYRLGAGDSIPPLVLEDKEAAAVLTGLALWAAVADSTGASDDPAGDADSADRLMRALDRLVPQRVREEAAAATARMLPTMVRAMSTPGMDLVVLVARAIAEHELLVVTHTLRAQVRVRRVTEPYRLIHGNRRWYVLMRQVGVEQWSAHRVDRLHEVDRTGTHFAPRPLPRDAGDLWLDLRVWYDRGRARAVESGAIRCEDAR</sequence>
<evidence type="ECO:0000259" key="3">
    <source>
        <dbReference type="PROSITE" id="PS51000"/>
    </source>
</evidence>
<dbReference type="InterPro" id="IPR036390">
    <property type="entry name" value="WH_DNA-bd_sf"/>
</dbReference>
<dbReference type="InterPro" id="IPR036388">
    <property type="entry name" value="WH-like_DNA-bd_sf"/>
</dbReference>
<feature type="domain" description="HTH deoR-type" evidence="3">
    <location>
        <begin position="4"/>
        <end position="67"/>
    </location>
</feature>
<comment type="caution">
    <text evidence="4">The sequence shown here is derived from an EMBL/GenBank/DDBJ whole genome shotgun (WGS) entry which is preliminary data.</text>
</comment>
<dbReference type="GO" id="GO:0003700">
    <property type="term" value="F:DNA-binding transcription factor activity"/>
    <property type="evidence" value="ECO:0007669"/>
    <property type="project" value="InterPro"/>
</dbReference>
<dbReference type="RefSeq" id="WP_332520618.1">
    <property type="nucleotide sequence ID" value="NZ_JANRHA010000015.1"/>
</dbReference>
<keyword evidence="5" id="KW-1185">Reference proteome</keyword>
<dbReference type="Gene3D" id="1.10.10.10">
    <property type="entry name" value="Winged helix-like DNA-binding domain superfamily/Winged helix DNA-binding domain"/>
    <property type="match status" value="1"/>
</dbReference>
<dbReference type="AlphaFoldDB" id="A0A9X4M4G5"/>
<dbReference type="PROSITE" id="PS52050">
    <property type="entry name" value="WYL"/>
    <property type="match status" value="1"/>
</dbReference>
<dbReference type="InterPro" id="IPR013196">
    <property type="entry name" value="HTH_11"/>
</dbReference>
<reference evidence="4" key="1">
    <citation type="submission" date="2022-08" db="EMBL/GenBank/DDBJ databases">
        <title>Genome analysis of Corynebacteriales strain.</title>
        <authorList>
            <person name="Lee S.D."/>
        </authorList>
    </citation>
    <scope>NUCLEOTIDE SEQUENCE</scope>
    <source>
        <strain evidence="4">D3-21</strain>
    </source>
</reference>
<evidence type="ECO:0000313" key="4">
    <source>
        <dbReference type="EMBL" id="MDG3016664.1"/>
    </source>
</evidence>